<evidence type="ECO:0000256" key="3">
    <source>
        <dbReference type="PROSITE-ProRule" id="PRU00169"/>
    </source>
</evidence>
<dbReference type="PROSITE" id="PS50110">
    <property type="entry name" value="RESPONSE_REGULATORY"/>
    <property type="match status" value="1"/>
</dbReference>
<keyword evidence="5" id="KW-0238">DNA-binding</keyword>
<dbReference type="InterPro" id="IPR007492">
    <property type="entry name" value="LytTR_DNA-bd_dom"/>
</dbReference>
<comment type="caution">
    <text evidence="5">The sequence shown here is derived from an EMBL/GenBank/DDBJ whole genome shotgun (WGS) entry which is preliminary data.</text>
</comment>
<dbReference type="InterPro" id="IPR001789">
    <property type="entry name" value="Sig_transdc_resp-reg_receiver"/>
</dbReference>
<accession>A0A9D2C6P1</accession>
<keyword evidence="3" id="KW-0597">Phosphoprotein</keyword>
<feature type="domain" description="Response regulatory" evidence="4">
    <location>
        <begin position="3"/>
        <end position="123"/>
    </location>
</feature>
<dbReference type="SUPFAM" id="SSF52172">
    <property type="entry name" value="CheY-like"/>
    <property type="match status" value="1"/>
</dbReference>
<reference evidence="5" key="1">
    <citation type="journal article" date="2021" name="PeerJ">
        <title>Extensive microbial diversity within the chicken gut microbiome revealed by metagenomics and culture.</title>
        <authorList>
            <person name="Gilroy R."/>
            <person name="Ravi A."/>
            <person name="Getino M."/>
            <person name="Pursley I."/>
            <person name="Horton D.L."/>
            <person name="Alikhan N.F."/>
            <person name="Baker D."/>
            <person name="Gharbi K."/>
            <person name="Hall N."/>
            <person name="Watson M."/>
            <person name="Adriaenssens E.M."/>
            <person name="Foster-Nyarko E."/>
            <person name="Jarju S."/>
            <person name="Secka A."/>
            <person name="Antonio M."/>
            <person name="Oren A."/>
            <person name="Chaudhuri R.R."/>
            <person name="La Ragione R."/>
            <person name="Hildebrand F."/>
            <person name="Pallen M.J."/>
        </authorList>
    </citation>
    <scope>NUCLEOTIDE SEQUENCE</scope>
    <source>
        <strain evidence="5">ChiSxjej3B15-24422</strain>
    </source>
</reference>
<dbReference type="GO" id="GO:0003677">
    <property type="term" value="F:DNA binding"/>
    <property type="evidence" value="ECO:0007669"/>
    <property type="project" value="UniProtKB-KW"/>
</dbReference>
<sequence>MIKIAICDDEKKELETVYALLTDAAQDLGIVCRCSLFESGEKLLDEIENGHTVYDIALLDIYMKELSGIRTAEQLAGLCPETAVVFITTSQEHAVDAFTLEALHYLVKPVDAGQLRTVLERYLKKTARKKTVEIRVGRDNVRLSEESIQYLESARNGTDIHTAGGLLHTSMPTGLLEQKLGKDFLKIQGGLIVNMHFIEKMTAESCALKNGFIALLSRRDRQKIRTAYREFIFNVTEGSEDS</sequence>
<organism evidence="5 6">
    <name type="scientific">Candidatus Eisenbergiella pullistercoris</name>
    <dbReference type="NCBI Taxonomy" id="2838555"/>
    <lineage>
        <taxon>Bacteria</taxon>
        <taxon>Bacillati</taxon>
        <taxon>Bacillota</taxon>
        <taxon>Clostridia</taxon>
        <taxon>Lachnospirales</taxon>
        <taxon>Lachnospiraceae</taxon>
        <taxon>Eisenbergiella</taxon>
    </lineage>
</organism>
<evidence type="ECO:0000256" key="1">
    <source>
        <dbReference type="ARBA" id="ARBA00018672"/>
    </source>
</evidence>
<dbReference type="SMART" id="SM00850">
    <property type="entry name" value="LytTR"/>
    <property type="match status" value="1"/>
</dbReference>
<dbReference type="GO" id="GO:0000156">
    <property type="term" value="F:phosphorelay response regulator activity"/>
    <property type="evidence" value="ECO:0007669"/>
    <property type="project" value="InterPro"/>
</dbReference>
<dbReference type="Pfam" id="PF04397">
    <property type="entry name" value="LytTR"/>
    <property type="match status" value="1"/>
</dbReference>
<feature type="modified residue" description="4-aspartylphosphate" evidence="3">
    <location>
        <position position="60"/>
    </location>
</feature>
<dbReference type="PANTHER" id="PTHR37299">
    <property type="entry name" value="TRANSCRIPTIONAL REGULATOR-RELATED"/>
    <property type="match status" value="1"/>
</dbReference>
<dbReference type="Pfam" id="PF00072">
    <property type="entry name" value="Response_reg"/>
    <property type="match status" value="1"/>
</dbReference>
<dbReference type="EMBL" id="DXDD01000100">
    <property type="protein sequence ID" value="HIY60623.1"/>
    <property type="molecule type" value="Genomic_DNA"/>
</dbReference>
<dbReference type="InterPro" id="IPR011006">
    <property type="entry name" value="CheY-like_superfamily"/>
</dbReference>
<dbReference type="Gene3D" id="3.40.50.2300">
    <property type="match status" value="1"/>
</dbReference>
<evidence type="ECO:0000259" key="4">
    <source>
        <dbReference type="PROSITE" id="PS50110"/>
    </source>
</evidence>
<proteinExistence type="predicted"/>
<gene>
    <name evidence="5" type="ORF">H9831_08100</name>
</gene>
<dbReference type="PANTHER" id="PTHR37299:SF1">
    <property type="entry name" value="STAGE 0 SPORULATION PROTEIN A HOMOLOG"/>
    <property type="match status" value="1"/>
</dbReference>
<dbReference type="InterPro" id="IPR046947">
    <property type="entry name" value="LytR-like"/>
</dbReference>
<reference evidence="5" key="2">
    <citation type="submission" date="2021-04" db="EMBL/GenBank/DDBJ databases">
        <authorList>
            <person name="Gilroy R."/>
        </authorList>
    </citation>
    <scope>NUCLEOTIDE SEQUENCE</scope>
    <source>
        <strain evidence="5">ChiSxjej3B15-24422</strain>
    </source>
</reference>
<name>A0A9D2C6P1_9FIRM</name>
<evidence type="ECO:0000256" key="2">
    <source>
        <dbReference type="ARBA" id="ARBA00024867"/>
    </source>
</evidence>
<evidence type="ECO:0000313" key="6">
    <source>
        <dbReference type="Proteomes" id="UP000824007"/>
    </source>
</evidence>
<dbReference type="Gene3D" id="2.40.50.1020">
    <property type="entry name" value="LytTr DNA-binding domain"/>
    <property type="match status" value="1"/>
</dbReference>
<dbReference type="AlphaFoldDB" id="A0A9D2C6P1"/>
<protein>
    <recommendedName>
        <fullName evidence="1">Stage 0 sporulation protein A homolog</fullName>
    </recommendedName>
</protein>
<dbReference type="SMART" id="SM00448">
    <property type="entry name" value="REC"/>
    <property type="match status" value="1"/>
</dbReference>
<dbReference type="Proteomes" id="UP000824007">
    <property type="component" value="Unassembled WGS sequence"/>
</dbReference>
<comment type="function">
    <text evidence="2">May play the central regulatory role in sporulation. It may be an element of the effector pathway responsible for the activation of sporulation genes in response to nutritional stress. Spo0A may act in concert with spo0H (a sigma factor) to control the expression of some genes that are critical to the sporulation process.</text>
</comment>
<evidence type="ECO:0000313" key="5">
    <source>
        <dbReference type="EMBL" id="HIY60623.1"/>
    </source>
</evidence>